<protein>
    <submittedName>
        <fullName evidence="1">Lipoprotein-releasing system transmembrane protein LolC</fullName>
    </submittedName>
</protein>
<keyword evidence="1" id="KW-0449">Lipoprotein</keyword>
<keyword evidence="2" id="KW-1185">Reference proteome</keyword>
<accession>A0A0K8QLY6</accession>
<name>A0A0K8QLY6_9GAMM</name>
<dbReference type="EMBL" id="DF970168">
    <property type="protein sequence ID" value="GAP65706.1"/>
    <property type="molecule type" value="Genomic_DNA"/>
</dbReference>
<dbReference type="RefSeq" id="WP_062535707.1">
    <property type="nucleotide sequence ID" value="NZ_DF970168.1"/>
</dbReference>
<organism evidence="1">
    <name type="scientific">Mizugakiibacter sediminis</name>
    <dbReference type="NCBI Taxonomy" id="1475481"/>
    <lineage>
        <taxon>Bacteria</taxon>
        <taxon>Pseudomonadati</taxon>
        <taxon>Pseudomonadota</taxon>
        <taxon>Gammaproteobacteria</taxon>
        <taxon>Lysobacterales</taxon>
        <taxon>Rhodanobacteraceae</taxon>
        <taxon>Mizugakiibacter</taxon>
    </lineage>
</organism>
<sequence length="146" mass="15432">MSPTPFPPTAAQLRALPHFAPDPALWPRIAARAQRRQARRTAAAACCMLLLAGAVGTLLQTPRGTTPLPDWQARSAALERELAAAAPRGPAPGPLADALVGVDRALHAAYVRGAPPAERAALWQARSELLESLVEAQRSGLRATRI</sequence>
<evidence type="ECO:0000313" key="1">
    <source>
        <dbReference type="EMBL" id="GAP65706.1"/>
    </source>
</evidence>
<dbReference type="Proteomes" id="UP000253740">
    <property type="component" value="Unassembled WGS sequence"/>
</dbReference>
<dbReference type="AlphaFoldDB" id="A0A0K8QLY6"/>
<evidence type="ECO:0000313" key="2">
    <source>
        <dbReference type="Proteomes" id="UP000253740"/>
    </source>
</evidence>
<keyword evidence="1" id="KW-0472">Membrane</keyword>
<gene>
    <name evidence="1" type="ORF">MBSD_n0997</name>
</gene>
<dbReference type="STRING" id="1475481.GCA_000953855_01014"/>
<proteinExistence type="predicted"/>
<keyword evidence="1" id="KW-0812">Transmembrane</keyword>
<reference evidence="1" key="1">
    <citation type="submission" date="2015-08" db="EMBL/GenBank/DDBJ databases">
        <title>Complete DNA Sequence of Pseudomonas syringae pv. actinidiae, the Causal Agent of Kiwifruit Canker Disease.</title>
        <authorList>
            <person name="Rikkerink E.H.A."/>
            <person name="Fineran P.C."/>
        </authorList>
    </citation>
    <scope>NUCLEOTIDE SEQUENCE</scope>
    <source>
        <strain evidence="1">SkMP5</strain>
    </source>
</reference>